<evidence type="ECO:0000313" key="5">
    <source>
        <dbReference type="EMBL" id="PNR54552.1"/>
    </source>
</evidence>
<dbReference type="GO" id="GO:0005634">
    <property type="term" value="C:nucleus"/>
    <property type="evidence" value="ECO:0000318"/>
    <property type="project" value="GO_Central"/>
</dbReference>
<dbReference type="Gramene" id="Pp3c5_27300V3.1">
    <property type="protein sequence ID" value="Pp3c5_27300V3.1"/>
    <property type="gene ID" value="Pp3c5_27300"/>
</dbReference>
<reference evidence="5 7" key="2">
    <citation type="journal article" date="2018" name="Plant J.">
        <title>The Physcomitrella patens chromosome-scale assembly reveals moss genome structure and evolution.</title>
        <authorList>
            <person name="Lang D."/>
            <person name="Ullrich K.K."/>
            <person name="Murat F."/>
            <person name="Fuchs J."/>
            <person name="Jenkins J."/>
            <person name="Haas F.B."/>
            <person name="Piednoel M."/>
            <person name="Gundlach H."/>
            <person name="Van Bel M."/>
            <person name="Meyberg R."/>
            <person name="Vives C."/>
            <person name="Morata J."/>
            <person name="Symeonidi A."/>
            <person name="Hiss M."/>
            <person name="Muchero W."/>
            <person name="Kamisugi Y."/>
            <person name="Saleh O."/>
            <person name="Blanc G."/>
            <person name="Decker E.L."/>
            <person name="van Gessel N."/>
            <person name="Grimwood J."/>
            <person name="Hayes R.D."/>
            <person name="Graham S.W."/>
            <person name="Gunter L.E."/>
            <person name="McDaniel S.F."/>
            <person name="Hoernstein S.N.W."/>
            <person name="Larsson A."/>
            <person name="Li F.W."/>
            <person name="Perroud P.F."/>
            <person name="Phillips J."/>
            <person name="Ranjan P."/>
            <person name="Rokshar D.S."/>
            <person name="Rothfels C.J."/>
            <person name="Schneider L."/>
            <person name="Shu S."/>
            <person name="Stevenson D.W."/>
            <person name="Thummler F."/>
            <person name="Tillich M."/>
            <person name="Villarreal Aguilar J.C."/>
            <person name="Widiez T."/>
            <person name="Wong G.K."/>
            <person name="Wymore A."/>
            <person name="Zhang Y."/>
            <person name="Zimmer A.D."/>
            <person name="Quatrano R.S."/>
            <person name="Mayer K.F.X."/>
            <person name="Goodstein D."/>
            <person name="Casacuberta J.M."/>
            <person name="Vandepoele K."/>
            <person name="Reski R."/>
            <person name="Cuming A.C."/>
            <person name="Tuskan G.A."/>
            <person name="Maumus F."/>
            <person name="Salse J."/>
            <person name="Schmutz J."/>
            <person name="Rensing S.A."/>
        </authorList>
    </citation>
    <scope>NUCLEOTIDE SEQUENCE [LARGE SCALE GENOMIC DNA]</scope>
    <source>
        <strain evidence="6 7">cv. Gransden 2004</strain>
    </source>
</reference>
<dbReference type="GeneID" id="112282936"/>
<evidence type="ECO:0000259" key="4">
    <source>
        <dbReference type="PROSITE" id="PS50102"/>
    </source>
</evidence>
<dbReference type="Gramene" id="Pp3c5_27300V3.2">
    <property type="protein sequence ID" value="Pp3c5_27300V3.2"/>
    <property type="gene ID" value="Pp3c5_27300"/>
</dbReference>
<evidence type="ECO:0000256" key="3">
    <source>
        <dbReference type="SAM" id="MobiDB-lite"/>
    </source>
</evidence>
<dbReference type="GO" id="GO:0006406">
    <property type="term" value="P:mRNA export from nucleus"/>
    <property type="evidence" value="ECO:0000318"/>
    <property type="project" value="GO_Central"/>
</dbReference>
<dbReference type="Gene3D" id="3.30.70.330">
    <property type="match status" value="1"/>
</dbReference>
<dbReference type="SMART" id="SM00360">
    <property type="entry name" value="RRM"/>
    <property type="match status" value="1"/>
</dbReference>
<dbReference type="InterPro" id="IPR025715">
    <property type="entry name" value="FoP_C"/>
</dbReference>
<keyword evidence="7" id="KW-1185">Reference proteome</keyword>
<reference evidence="5 7" key="1">
    <citation type="journal article" date="2008" name="Science">
        <title>The Physcomitrella genome reveals evolutionary insights into the conquest of land by plants.</title>
        <authorList>
            <person name="Rensing S."/>
            <person name="Lang D."/>
            <person name="Zimmer A."/>
            <person name="Terry A."/>
            <person name="Salamov A."/>
            <person name="Shapiro H."/>
            <person name="Nishiyama T."/>
            <person name="Perroud P.-F."/>
            <person name="Lindquist E."/>
            <person name="Kamisugi Y."/>
            <person name="Tanahashi T."/>
            <person name="Sakakibara K."/>
            <person name="Fujita T."/>
            <person name="Oishi K."/>
            <person name="Shin-I T."/>
            <person name="Kuroki Y."/>
            <person name="Toyoda A."/>
            <person name="Suzuki Y."/>
            <person name="Hashimoto A."/>
            <person name="Yamaguchi K."/>
            <person name="Sugano A."/>
            <person name="Kohara Y."/>
            <person name="Fujiyama A."/>
            <person name="Anterola A."/>
            <person name="Aoki S."/>
            <person name="Ashton N."/>
            <person name="Barbazuk W.B."/>
            <person name="Barker E."/>
            <person name="Bennetzen J."/>
            <person name="Bezanilla M."/>
            <person name="Blankenship R."/>
            <person name="Cho S.H."/>
            <person name="Dutcher S."/>
            <person name="Estelle M."/>
            <person name="Fawcett J.A."/>
            <person name="Gundlach H."/>
            <person name="Hanada K."/>
            <person name="Heyl A."/>
            <person name="Hicks K.A."/>
            <person name="Hugh J."/>
            <person name="Lohr M."/>
            <person name="Mayer K."/>
            <person name="Melkozernov A."/>
            <person name="Murata T."/>
            <person name="Nelson D."/>
            <person name="Pils B."/>
            <person name="Prigge M."/>
            <person name="Reiss B."/>
            <person name="Renner T."/>
            <person name="Rombauts S."/>
            <person name="Rushton P."/>
            <person name="Sanderfoot A."/>
            <person name="Schween G."/>
            <person name="Shiu S.-H."/>
            <person name="Stueber K."/>
            <person name="Theodoulou F.L."/>
            <person name="Tu H."/>
            <person name="Van de Peer Y."/>
            <person name="Verrier P.J."/>
            <person name="Waters E."/>
            <person name="Wood A."/>
            <person name="Yang L."/>
            <person name="Cove D."/>
            <person name="Cuming A."/>
            <person name="Hasebe M."/>
            <person name="Lucas S."/>
            <person name="Mishler D.B."/>
            <person name="Reski R."/>
            <person name="Grigoriev I."/>
            <person name="Quatrano R.S."/>
            <person name="Boore J.L."/>
        </authorList>
    </citation>
    <scope>NUCLEOTIDE SEQUENCE [LARGE SCALE GENOMIC DNA]</scope>
    <source>
        <strain evidence="6 7">cv. Gransden 2004</strain>
    </source>
</reference>
<dbReference type="SUPFAM" id="SSF54928">
    <property type="entry name" value="RNA-binding domain, RBD"/>
    <property type="match status" value="1"/>
</dbReference>
<dbReference type="Proteomes" id="UP000006727">
    <property type="component" value="Chromosome 5"/>
</dbReference>
<dbReference type="PROSITE" id="PS50102">
    <property type="entry name" value="RRM"/>
    <property type="match status" value="1"/>
</dbReference>
<sequence>MTSALDMSLDDLIKTNKSATRGGRGGGGGRGTGSAPQRGRATIAAGTAGGYSGGKISGPARREVGRAVARPTPYASAKRVRQAQDSAFQYTNHFIPAVGRGVGGGIETGTKLYISNLDYGVSNDDIKELFSEIGDLRRCSINYDRSGRSKGTAEVVFMRKPDALNAVKRYNNVQLDGKPMKIEIIGTNENSVSIPFARSNGAMAVYAGRARAVYPQSLPFARGSGSERGIGAFRGRGGRGGGRGTVSRGGGRGGGRGGAPAAEKTLEELDKELETYHAEAMQTN</sequence>
<dbReference type="PANTHER" id="PTHR19965:SF35">
    <property type="entry name" value="RNA ANNEALING PROTEIN YRA1"/>
    <property type="match status" value="1"/>
</dbReference>
<dbReference type="InterPro" id="IPR000504">
    <property type="entry name" value="RRM_dom"/>
</dbReference>
<protein>
    <recommendedName>
        <fullName evidence="4">RRM domain-containing protein</fullName>
    </recommendedName>
</protein>
<feature type="region of interest" description="Disordered" evidence="3">
    <location>
        <begin position="225"/>
        <end position="264"/>
    </location>
</feature>
<dbReference type="CDD" id="cd12680">
    <property type="entry name" value="RRM_THOC4"/>
    <property type="match status" value="1"/>
</dbReference>
<organism evidence="5">
    <name type="scientific">Physcomitrium patens</name>
    <name type="common">Spreading-leaved earth moss</name>
    <name type="synonym">Physcomitrella patens</name>
    <dbReference type="NCBI Taxonomy" id="3218"/>
    <lineage>
        <taxon>Eukaryota</taxon>
        <taxon>Viridiplantae</taxon>
        <taxon>Streptophyta</taxon>
        <taxon>Embryophyta</taxon>
        <taxon>Bryophyta</taxon>
        <taxon>Bryophytina</taxon>
        <taxon>Bryopsida</taxon>
        <taxon>Funariidae</taxon>
        <taxon>Funariales</taxon>
        <taxon>Funariaceae</taxon>
        <taxon>Physcomitrium</taxon>
    </lineage>
</organism>
<gene>
    <name evidence="6" type="primary">LOC112282936</name>
    <name evidence="5" type="ORF">PHYPA_008229</name>
</gene>
<name>A0A2K1KL96_PHYPA</name>
<evidence type="ECO:0000256" key="2">
    <source>
        <dbReference type="PROSITE-ProRule" id="PRU00176"/>
    </source>
</evidence>
<evidence type="ECO:0000313" key="6">
    <source>
        <dbReference type="EnsemblPlants" id="Pp3c5_27300V3.1"/>
    </source>
</evidence>
<dbReference type="AlphaFoldDB" id="A0A2K1KL96"/>
<dbReference type="OMA" id="TTWGHDM"/>
<feature type="compositionally biased region" description="Gly residues" evidence="3">
    <location>
        <begin position="22"/>
        <end position="32"/>
    </location>
</feature>
<accession>A0A2K1KL96</accession>
<dbReference type="PaxDb" id="3218-PP1S390_26V6.1"/>
<dbReference type="InterPro" id="IPR035979">
    <property type="entry name" value="RBD_domain_sf"/>
</dbReference>
<keyword evidence="1 2" id="KW-0694">RNA-binding</keyword>
<dbReference type="SMART" id="SM01218">
    <property type="entry name" value="FoP_duplication"/>
    <property type="match status" value="1"/>
</dbReference>
<dbReference type="PANTHER" id="PTHR19965">
    <property type="entry name" value="RNA AND EXPORT FACTOR BINDING PROTEIN"/>
    <property type="match status" value="1"/>
</dbReference>
<feature type="domain" description="RRM" evidence="4">
    <location>
        <begin position="110"/>
        <end position="187"/>
    </location>
</feature>
<dbReference type="InterPro" id="IPR051229">
    <property type="entry name" value="ALYREF_mRNA_export"/>
</dbReference>
<dbReference type="EMBL" id="ABEU02000005">
    <property type="protein sequence ID" value="PNR54552.1"/>
    <property type="molecule type" value="Genomic_DNA"/>
</dbReference>
<dbReference type="RefSeq" id="XP_024376907.1">
    <property type="nucleotide sequence ID" value="XM_024521139.2"/>
</dbReference>
<dbReference type="GO" id="GO:0003729">
    <property type="term" value="F:mRNA binding"/>
    <property type="evidence" value="ECO:0000318"/>
    <property type="project" value="GO_Central"/>
</dbReference>
<reference evidence="6" key="3">
    <citation type="submission" date="2020-12" db="UniProtKB">
        <authorList>
            <consortium name="EnsemblPlants"/>
        </authorList>
    </citation>
    <scope>IDENTIFICATION</scope>
</reference>
<dbReference type="Pfam" id="PF00076">
    <property type="entry name" value="RRM_1"/>
    <property type="match status" value="1"/>
</dbReference>
<proteinExistence type="predicted"/>
<dbReference type="EnsemblPlants" id="Pp3c5_27300V3.2">
    <property type="protein sequence ID" value="Pp3c5_27300V3.2"/>
    <property type="gene ID" value="Pp3c5_27300"/>
</dbReference>
<dbReference type="EnsemblPlants" id="Pp3c5_27300V3.1">
    <property type="protein sequence ID" value="Pp3c5_27300V3.1"/>
    <property type="gene ID" value="Pp3c5_27300"/>
</dbReference>
<dbReference type="OrthoDB" id="1049195at2759"/>
<feature type="compositionally biased region" description="Gly residues" evidence="3">
    <location>
        <begin position="226"/>
        <end position="258"/>
    </location>
</feature>
<dbReference type="Pfam" id="PF13865">
    <property type="entry name" value="FoP_duplication"/>
    <property type="match status" value="1"/>
</dbReference>
<evidence type="ECO:0000313" key="7">
    <source>
        <dbReference type="Proteomes" id="UP000006727"/>
    </source>
</evidence>
<evidence type="ECO:0000256" key="1">
    <source>
        <dbReference type="ARBA" id="ARBA00022884"/>
    </source>
</evidence>
<feature type="region of interest" description="Disordered" evidence="3">
    <location>
        <begin position="15"/>
        <end position="38"/>
    </location>
</feature>
<dbReference type="STRING" id="3218.A0A2K1KL96"/>
<dbReference type="InterPro" id="IPR012677">
    <property type="entry name" value="Nucleotide-bd_a/b_plait_sf"/>
</dbReference>